<keyword evidence="9 15" id="KW-0472">Membrane</keyword>
<organism evidence="20 21">
    <name type="scientific">Coffea canephora</name>
    <name type="common">Robusta coffee</name>
    <dbReference type="NCBI Taxonomy" id="49390"/>
    <lineage>
        <taxon>Eukaryota</taxon>
        <taxon>Viridiplantae</taxon>
        <taxon>Streptophyta</taxon>
        <taxon>Embryophyta</taxon>
        <taxon>Tracheophyta</taxon>
        <taxon>Spermatophyta</taxon>
        <taxon>Magnoliopsida</taxon>
        <taxon>eudicotyledons</taxon>
        <taxon>Gunneridae</taxon>
        <taxon>Pentapetalae</taxon>
        <taxon>asterids</taxon>
        <taxon>lamiids</taxon>
        <taxon>Gentianales</taxon>
        <taxon>Rubiaceae</taxon>
        <taxon>Ixoroideae</taxon>
        <taxon>Gardenieae complex</taxon>
        <taxon>Bertiereae - Coffeeae clade</taxon>
        <taxon>Coffeeae</taxon>
        <taxon>Coffea</taxon>
    </lineage>
</organism>
<evidence type="ECO:0000256" key="1">
    <source>
        <dbReference type="ARBA" id="ARBA00004141"/>
    </source>
</evidence>
<dbReference type="PANTHER" id="PTHR34836:SF1">
    <property type="entry name" value="OS09G0428600 PROTEIN"/>
    <property type="match status" value="1"/>
</dbReference>
<keyword evidence="5 17" id="KW-0812">Transmembrane</keyword>
<dbReference type="FunFam" id="3.40.50.2300:FF:000310">
    <property type="entry name" value="Glutamate receptor"/>
    <property type="match status" value="1"/>
</dbReference>
<dbReference type="InParanoid" id="A0A068TNH8"/>
<comment type="subunit">
    <text evidence="3">May form heteromers.</text>
</comment>
<evidence type="ECO:0000256" key="15">
    <source>
        <dbReference type="PIRNR" id="PIRNR037090"/>
    </source>
</evidence>
<gene>
    <name evidence="20" type="ORF">GSCOC_T00021651001</name>
</gene>
<protein>
    <recommendedName>
        <fullName evidence="15">Glutamate receptor</fullName>
    </recommendedName>
</protein>
<feature type="disulfide bond" evidence="16">
    <location>
        <begin position="764"/>
        <end position="820"/>
    </location>
</feature>
<dbReference type="Gene3D" id="3.40.190.10">
    <property type="entry name" value="Periplasmic binding protein-like II"/>
    <property type="match status" value="2"/>
</dbReference>
<comment type="function">
    <text evidence="15">Glutamate-gated receptor that probably acts as non-selective cation channel.</text>
</comment>
<evidence type="ECO:0000256" key="7">
    <source>
        <dbReference type="ARBA" id="ARBA00022989"/>
    </source>
</evidence>
<evidence type="ECO:0000256" key="14">
    <source>
        <dbReference type="ARBA" id="ARBA00049638"/>
    </source>
</evidence>
<proteinExistence type="inferred from homology"/>
<dbReference type="InterPro" id="IPR019594">
    <property type="entry name" value="Glu/Gly-bd"/>
</dbReference>
<dbReference type="SMART" id="SM00079">
    <property type="entry name" value="PBPe"/>
    <property type="match status" value="1"/>
</dbReference>
<evidence type="ECO:0000313" key="20">
    <source>
        <dbReference type="EMBL" id="CDO97761.1"/>
    </source>
</evidence>
<dbReference type="CDD" id="cd13686">
    <property type="entry name" value="GluR_Plant"/>
    <property type="match status" value="1"/>
</dbReference>
<evidence type="ECO:0000256" key="9">
    <source>
        <dbReference type="ARBA" id="ARBA00023136"/>
    </source>
</evidence>
<reference evidence="21" key="1">
    <citation type="journal article" date="2014" name="Science">
        <title>The coffee genome provides insight into the convergent evolution of caffeine biosynthesis.</title>
        <authorList>
            <person name="Denoeud F."/>
            <person name="Carretero-Paulet L."/>
            <person name="Dereeper A."/>
            <person name="Droc G."/>
            <person name="Guyot R."/>
            <person name="Pietrella M."/>
            <person name="Zheng C."/>
            <person name="Alberti A."/>
            <person name="Anthony F."/>
            <person name="Aprea G."/>
            <person name="Aury J.M."/>
            <person name="Bento P."/>
            <person name="Bernard M."/>
            <person name="Bocs S."/>
            <person name="Campa C."/>
            <person name="Cenci A."/>
            <person name="Combes M.C."/>
            <person name="Crouzillat D."/>
            <person name="Da Silva C."/>
            <person name="Daddiego L."/>
            <person name="De Bellis F."/>
            <person name="Dussert S."/>
            <person name="Garsmeur O."/>
            <person name="Gayraud T."/>
            <person name="Guignon V."/>
            <person name="Jahn K."/>
            <person name="Jamilloux V."/>
            <person name="Joet T."/>
            <person name="Labadie K."/>
            <person name="Lan T."/>
            <person name="Leclercq J."/>
            <person name="Lepelley M."/>
            <person name="Leroy T."/>
            <person name="Li L.T."/>
            <person name="Librado P."/>
            <person name="Lopez L."/>
            <person name="Munoz A."/>
            <person name="Noel B."/>
            <person name="Pallavicini A."/>
            <person name="Perrotta G."/>
            <person name="Poncet V."/>
            <person name="Pot D."/>
            <person name="Priyono X."/>
            <person name="Rigoreau M."/>
            <person name="Rouard M."/>
            <person name="Rozas J."/>
            <person name="Tranchant-Dubreuil C."/>
            <person name="VanBuren R."/>
            <person name="Zhang Q."/>
            <person name="Andrade A.C."/>
            <person name="Argout X."/>
            <person name="Bertrand B."/>
            <person name="de Kochko A."/>
            <person name="Graziosi G."/>
            <person name="Henry R.J."/>
            <person name="Jayarama X."/>
            <person name="Ming R."/>
            <person name="Nagai C."/>
            <person name="Rounsley S."/>
            <person name="Sankoff D."/>
            <person name="Giuliano G."/>
            <person name="Albert V.A."/>
            <person name="Wincker P."/>
            <person name="Lashermes P."/>
        </authorList>
    </citation>
    <scope>NUCLEOTIDE SEQUENCE [LARGE SCALE GENOMIC DNA]</scope>
    <source>
        <strain evidence="21">cv. DH200-94</strain>
    </source>
</reference>
<dbReference type="EMBL" id="HG739086">
    <property type="protein sequence ID" value="CDO97761.1"/>
    <property type="molecule type" value="Genomic_DNA"/>
</dbReference>
<keyword evidence="13 15" id="KW-0407">Ion channel</keyword>
<evidence type="ECO:0000256" key="6">
    <source>
        <dbReference type="ARBA" id="ARBA00022729"/>
    </source>
</evidence>
<dbReference type="PANTHER" id="PTHR34836">
    <property type="entry name" value="OS06G0188250 PROTEIN"/>
    <property type="match status" value="1"/>
</dbReference>
<evidence type="ECO:0000256" key="8">
    <source>
        <dbReference type="ARBA" id="ARBA00023065"/>
    </source>
</evidence>
<feature type="transmembrane region" description="Helical" evidence="17">
    <location>
        <begin position="841"/>
        <end position="862"/>
    </location>
</feature>
<name>A0A068TNH8_COFCA</name>
<evidence type="ECO:0000256" key="10">
    <source>
        <dbReference type="ARBA" id="ARBA00023170"/>
    </source>
</evidence>
<dbReference type="Pfam" id="PF10613">
    <property type="entry name" value="Lig_chan-Glu_bd"/>
    <property type="match status" value="1"/>
</dbReference>
<keyword evidence="6 18" id="KW-0732">Signal</keyword>
<sequence>MQNPVKSSTKLLYLHLIIINFWVVLLNGQNATKVDVGVILDLDTLVGKISKTSMLMALEDHRSNNVQDNTTIRIVAHLRDSKSDSVEAASAAIDLLKNVQVEAILGPQTSAQADFIIDLGNKAKVPVISSAASPSLSPKESPFFVRAAHCSSSQAKAIAEIIKTFGWRRAVLVYEDSRYGSGIAPFLTDAMLESNTIVSYRSVISPAASDDQILEELYKLITMQTRVFVVHLLPSLASRLFLKANEVGMMSQGYAWIITEALTSLLDTVKPAVVDSMQGVLGLKPHVPRSSKLDIFTKRWRKRFREENPEIDRFELNIYGLWAYDTVIALAKATEKAVNMAQPQSKKKAVINGKNLSDLDMIGTSGMGAELIESVRNIRFNGLSGDFHIIEGQLQPSAFEIVNVIGKGERKIGFWTETYGISDKLKPNEVQLVHESSKDNIGIIIWPGESNIVPKGWEMPTGHEKKLRVGVPVKNGLPEFVKVEKDPLTNAVIATGFCVDVFKEVMMSLPYAASYDFIPFETPDGDSAGDYNDLVYQIYLENYDAVVGDVTILANRSRFVDFTLPYTESGVSTIVRIKDDERKNAWIFMKPLTMDLWLTTGAFFIFTGFVVWVLEHRINEEFRGPPGKQVGMIFWFSFSTLVFAHKEKVMSNLSRFVVIIWVFVVLVLTSSYTASLTSMLTVQQLQPTITDLFDLIKNGEYIGYQTGSFVTELLKSKKFDASQFRNYNTFEEYDEALRKGSRNGGVDGIVDELPYIRLFLAKYCRKYTMVGPTFKTAGFGFAFPKGSPLVPDVSRAVLNVTEGDKMKRILKEWFGEETDCSEQYGAVATSDSLTLDSFKGLFLIAGLSSSLALAIFLLIFFYENRGVLVSNGSVVQKLSAMAKIFDEERKDLSRAAKKQGTGAEAAVVNVVSLGSNHEFAPSPAISFFHHHHQHHEEEGVCSHDEGFSIATEPASPIHDAIVIVTETAEER</sequence>
<feature type="chain" id="PRO_5001654151" description="Glutamate receptor" evidence="18">
    <location>
        <begin position="29"/>
        <end position="971"/>
    </location>
</feature>
<dbReference type="InterPro" id="IPR044440">
    <property type="entry name" value="GABAb_receptor_plant_PBP1"/>
</dbReference>
<dbReference type="Gene3D" id="1.10.287.70">
    <property type="match status" value="1"/>
</dbReference>
<keyword evidence="12 15" id="KW-1071">Ligand-gated ion channel</keyword>
<dbReference type="PIRSF" id="PIRSF037090">
    <property type="entry name" value="Iontro_Glu-like_rcpt_pln"/>
    <property type="match status" value="1"/>
</dbReference>
<evidence type="ECO:0000256" key="12">
    <source>
        <dbReference type="ARBA" id="ARBA00023286"/>
    </source>
</evidence>
<keyword evidence="16" id="KW-1015">Disulfide bond</keyword>
<dbReference type="InterPro" id="IPR017103">
    <property type="entry name" value="Iontropic_Glu_rcpt_pln"/>
</dbReference>
<dbReference type="FunFam" id="3.40.190.10:FF:000195">
    <property type="entry name" value="Glutamate receptor 2.7"/>
    <property type="match status" value="1"/>
</dbReference>
<evidence type="ECO:0000256" key="18">
    <source>
        <dbReference type="SAM" id="SignalP"/>
    </source>
</evidence>
<evidence type="ECO:0000256" key="16">
    <source>
        <dbReference type="PIRSR" id="PIRSR037090-50"/>
    </source>
</evidence>
<evidence type="ECO:0000256" key="2">
    <source>
        <dbReference type="ARBA" id="ARBA00008685"/>
    </source>
</evidence>
<dbReference type="SUPFAM" id="SSF53850">
    <property type="entry name" value="Periplasmic binding protein-like II"/>
    <property type="match status" value="1"/>
</dbReference>
<dbReference type="OrthoDB" id="5984008at2759"/>
<feature type="transmembrane region" description="Helical" evidence="17">
    <location>
        <begin position="656"/>
        <end position="674"/>
    </location>
</feature>
<evidence type="ECO:0000256" key="3">
    <source>
        <dbReference type="ARBA" id="ARBA00011095"/>
    </source>
</evidence>
<accession>A0A068TNH8</accession>
<dbReference type="Proteomes" id="UP000295252">
    <property type="component" value="Chromosome VI"/>
</dbReference>
<keyword evidence="11" id="KW-0325">Glycoprotein</keyword>
<comment type="subcellular location">
    <subcellularLocation>
        <location evidence="1">Membrane</location>
        <topology evidence="1">Multi-pass membrane protein</topology>
    </subcellularLocation>
</comment>
<keyword evidence="21" id="KW-1185">Reference proteome</keyword>
<feature type="transmembrane region" description="Helical" evidence="17">
    <location>
        <begin position="596"/>
        <end position="614"/>
    </location>
</feature>
<evidence type="ECO:0000256" key="4">
    <source>
        <dbReference type="ARBA" id="ARBA00022448"/>
    </source>
</evidence>
<evidence type="ECO:0000256" key="17">
    <source>
        <dbReference type="SAM" id="Phobius"/>
    </source>
</evidence>
<dbReference type="GO" id="GO:0015276">
    <property type="term" value="F:ligand-gated monoatomic ion channel activity"/>
    <property type="evidence" value="ECO:0007669"/>
    <property type="project" value="InterPro"/>
</dbReference>
<dbReference type="FunFam" id="3.40.190.10:FF:000103">
    <property type="entry name" value="Glutamate receptor"/>
    <property type="match status" value="1"/>
</dbReference>
<dbReference type="Gramene" id="CDO97761">
    <property type="protein sequence ID" value="CDO97761"/>
    <property type="gene ID" value="GSCOC_T00021651001"/>
</dbReference>
<dbReference type="Pfam" id="PF00060">
    <property type="entry name" value="Lig_chan"/>
    <property type="match status" value="1"/>
</dbReference>
<dbReference type="OMA" id="VHMSLAF"/>
<dbReference type="AlphaFoldDB" id="A0A068TNH8"/>
<dbReference type="Gene3D" id="3.40.50.2300">
    <property type="match status" value="2"/>
</dbReference>
<dbReference type="CDD" id="cd19990">
    <property type="entry name" value="PBP1_GABAb_receptor_plant"/>
    <property type="match status" value="1"/>
</dbReference>
<dbReference type="GO" id="GO:0016020">
    <property type="term" value="C:membrane"/>
    <property type="evidence" value="ECO:0007669"/>
    <property type="project" value="UniProtKB-SubCell"/>
</dbReference>
<dbReference type="InterPro" id="IPR028082">
    <property type="entry name" value="Peripla_BP_I"/>
</dbReference>
<feature type="domain" description="Ionotropic glutamate receptor C-terminal" evidence="19">
    <location>
        <begin position="466"/>
        <end position="816"/>
    </location>
</feature>
<dbReference type="InterPro" id="IPR015683">
    <property type="entry name" value="Ionotropic_Glu_rcpt"/>
</dbReference>
<dbReference type="STRING" id="49390.A0A068TNH8"/>
<keyword evidence="10 15" id="KW-0675">Receptor</keyword>
<dbReference type="FunFam" id="3.40.50.2300:FF:000188">
    <property type="entry name" value="Glutamate receptor"/>
    <property type="match status" value="1"/>
</dbReference>
<evidence type="ECO:0000256" key="13">
    <source>
        <dbReference type="ARBA" id="ARBA00023303"/>
    </source>
</evidence>
<keyword evidence="8 15" id="KW-0406">Ion transport</keyword>
<dbReference type="InterPro" id="IPR001828">
    <property type="entry name" value="ANF_lig-bd_rcpt"/>
</dbReference>
<comment type="function">
    <text evidence="14">Glutamate-gated receptor that probably acts as a non-selective cation channel. May be involved in light-signal transduction and calcium homeostasis via the regulation of calcium influx into cells.</text>
</comment>
<dbReference type="SUPFAM" id="SSF53822">
    <property type="entry name" value="Periplasmic binding protein-like I"/>
    <property type="match status" value="1"/>
</dbReference>
<evidence type="ECO:0000256" key="11">
    <source>
        <dbReference type="ARBA" id="ARBA00023180"/>
    </source>
</evidence>
<dbReference type="InterPro" id="IPR001320">
    <property type="entry name" value="Iontro_rcpt_C"/>
</dbReference>
<dbReference type="PhylomeDB" id="A0A068TNH8"/>
<evidence type="ECO:0000313" key="21">
    <source>
        <dbReference type="Proteomes" id="UP000295252"/>
    </source>
</evidence>
<keyword evidence="4 15" id="KW-0813">Transport</keyword>
<evidence type="ECO:0000259" key="19">
    <source>
        <dbReference type="SMART" id="SM00079"/>
    </source>
</evidence>
<keyword evidence="7 17" id="KW-1133">Transmembrane helix</keyword>
<dbReference type="Pfam" id="PF01094">
    <property type="entry name" value="ANF_receptor"/>
    <property type="match status" value="1"/>
</dbReference>
<feature type="signal peptide" evidence="18">
    <location>
        <begin position="1"/>
        <end position="28"/>
    </location>
</feature>
<dbReference type="FunFam" id="1.10.287.70:FF:000163">
    <property type="entry name" value="Glutamate receptor"/>
    <property type="match status" value="1"/>
</dbReference>
<evidence type="ECO:0000256" key="5">
    <source>
        <dbReference type="ARBA" id="ARBA00022692"/>
    </source>
</evidence>
<comment type="similarity">
    <text evidence="2 15">Belongs to the glutamate-gated ion channel (TC 1.A.10.1) family.</text>
</comment>